<dbReference type="PANTHER" id="PTHR35373">
    <property type="entry name" value="PROTEIN CBG16894"/>
    <property type="match status" value="1"/>
</dbReference>
<reference evidence="2" key="1">
    <citation type="submission" date="2024-02" db="UniProtKB">
        <authorList>
            <consortium name="WormBaseParasite"/>
        </authorList>
    </citation>
    <scope>IDENTIFICATION</scope>
</reference>
<accession>A0AAF3ESD8</accession>
<proteinExistence type="predicted"/>
<dbReference type="Proteomes" id="UP000887575">
    <property type="component" value="Unassembled WGS sequence"/>
</dbReference>
<dbReference type="WBParaSite" id="MBELARI_LOCUS17051">
    <property type="protein sequence ID" value="MBELARI_LOCUS17051"/>
    <property type="gene ID" value="MBELARI_LOCUS17051"/>
</dbReference>
<organism evidence="1 2">
    <name type="scientific">Mesorhabditis belari</name>
    <dbReference type="NCBI Taxonomy" id="2138241"/>
    <lineage>
        <taxon>Eukaryota</taxon>
        <taxon>Metazoa</taxon>
        <taxon>Ecdysozoa</taxon>
        <taxon>Nematoda</taxon>
        <taxon>Chromadorea</taxon>
        <taxon>Rhabditida</taxon>
        <taxon>Rhabditina</taxon>
        <taxon>Rhabditomorpha</taxon>
        <taxon>Rhabditoidea</taxon>
        <taxon>Rhabditidae</taxon>
        <taxon>Mesorhabditinae</taxon>
        <taxon>Mesorhabditis</taxon>
    </lineage>
</organism>
<evidence type="ECO:0000313" key="1">
    <source>
        <dbReference type="Proteomes" id="UP000887575"/>
    </source>
</evidence>
<dbReference type="AlphaFoldDB" id="A0AAF3ESD8"/>
<name>A0AAF3ESD8_9BILA</name>
<keyword evidence="1" id="KW-1185">Reference proteome</keyword>
<sequence length="144" mass="16552">MSKADDPPAYDDVLTAKEFEANKHFYEDKFVKITREGIEIKCYYFPTTQNKFIPFSAIKTVYYDAQGCLKKCCYIKSWGMAFSNVWWACDMRRQCPIGDKSNYNVILDVGESPMKGFTVSDISSFLSVLKSHLPDIPTKPELPF</sequence>
<evidence type="ECO:0000313" key="2">
    <source>
        <dbReference type="WBParaSite" id="MBELARI_LOCUS17051"/>
    </source>
</evidence>
<dbReference type="PANTHER" id="PTHR35373:SF3">
    <property type="entry name" value="ACTIVATOR OF HSP90 ATPASE HOMOLOG 1-LIKE PROTEIN"/>
    <property type="match status" value="1"/>
</dbReference>
<protein>
    <submittedName>
        <fullName evidence="2">Uncharacterized protein</fullName>
    </submittedName>
</protein>